<evidence type="ECO:0000256" key="5">
    <source>
        <dbReference type="ARBA" id="ARBA00023002"/>
    </source>
</evidence>
<dbReference type="PROSITE" id="PS00059">
    <property type="entry name" value="ADH_ZINC"/>
    <property type="match status" value="1"/>
</dbReference>
<keyword evidence="4 6" id="KW-0862">Zinc</keyword>
<keyword evidence="5" id="KW-0560">Oxidoreductase</keyword>
<keyword evidence="9" id="KW-1185">Reference proteome</keyword>
<sequence>MQGTAAVLREPNKPYSIEPIRFDAPCAGEILVRIHAVGICHTDMVFASGAMGSPFPLILGHEGAGVVEKVGDGVTKVRPGQKVLLTFNSCGQCSQCHSGDPAYCDNFVGLNFACVRSDGSSCAHDHSGPVAARFFGQSSFASHAIAQERNVIVLPDEAELTTLAPLGCGVQTGVGAVLRSLNAQAGSSLVIVGGGAVGLSAVLGGKIAGCASIIMIEPQQARRELALDLGADHAIDPAAGETAEQVRAILPQGAHNIVDTSGNVGAISAALGMLAPHGALGLVGVPGSLDAVLPLPIVPAITYGYTIKGIIEGDSDPDTFLPELIALHAAGKLPIEKFSTIYPFDQINEAIADSHSGKCVKAILELPA</sequence>
<organism evidence="8 9">
    <name type="scientific">Sphingorhabdus contaminans</name>
    <dbReference type="NCBI Taxonomy" id="1343899"/>
    <lineage>
        <taxon>Bacteria</taxon>
        <taxon>Pseudomonadati</taxon>
        <taxon>Pseudomonadota</taxon>
        <taxon>Alphaproteobacteria</taxon>
        <taxon>Sphingomonadales</taxon>
        <taxon>Sphingomonadaceae</taxon>
        <taxon>Sphingorhabdus</taxon>
    </lineage>
</organism>
<name>A0A553WCE0_9SPHN</name>
<feature type="domain" description="Enoyl reductase (ER)" evidence="7">
    <location>
        <begin position="15"/>
        <end position="364"/>
    </location>
</feature>
<gene>
    <name evidence="8" type="ORF">FOM92_14795</name>
</gene>
<dbReference type="GO" id="GO:0016616">
    <property type="term" value="F:oxidoreductase activity, acting on the CH-OH group of donors, NAD or NADP as acceptor"/>
    <property type="evidence" value="ECO:0007669"/>
    <property type="project" value="UniProtKB-ARBA"/>
</dbReference>
<dbReference type="Pfam" id="PF08240">
    <property type="entry name" value="ADH_N"/>
    <property type="match status" value="1"/>
</dbReference>
<dbReference type="InterPro" id="IPR020843">
    <property type="entry name" value="ER"/>
</dbReference>
<dbReference type="SMART" id="SM00829">
    <property type="entry name" value="PKS_ER"/>
    <property type="match status" value="1"/>
</dbReference>
<dbReference type="InterPro" id="IPR002328">
    <property type="entry name" value="ADH_Zn_CS"/>
</dbReference>
<evidence type="ECO:0000256" key="4">
    <source>
        <dbReference type="ARBA" id="ARBA00022833"/>
    </source>
</evidence>
<dbReference type="InterPro" id="IPR036291">
    <property type="entry name" value="NAD(P)-bd_dom_sf"/>
</dbReference>
<evidence type="ECO:0000256" key="3">
    <source>
        <dbReference type="ARBA" id="ARBA00022723"/>
    </source>
</evidence>
<dbReference type="AlphaFoldDB" id="A0A553WCE0"/>
<reference evidence="8 9" key="1">
    <citation type="submission" date="2019-07" db="EMBL/GenBank/DDBJ databases">
        <authorList>
            <person name="Park M."/>
        </authorList>
    </citation>
    <scope>NUCLEOTIDE SEQUENCE [LARGE SCALE GENOMIC DNA]</scope>
    <source>
        <strain evidence="8 9">KCTC32445</strain>
    </source>
</reference>
<evidence type="ECO:0000256" key="2">
    <source>
        <dbReference type="ARBA" id="ARBA00008072"/>
    </source>
</evidence>
<evidence type="ECO:0000313" key="8">
    <source>
        <dbReference type="EMBL" id="TSB02361.1"/>
    </source>
</evidence>
<evidence type="ECO:0000259" key="7">
    <source>
        <dbReference type="SMART" id="SM00829"/>
    </source>
</evidence>
<dbReference type="PANTHER" id="PTHR43350">
    <property type="entry name" value="NAD-DEPENDENT ALCOHOL DEHYDROGENASE"/>
    <property type="match status" value="1"/>
</dbReference>
<comment type="similarity">
    <text evidence="2 6">Belongs to the zinc-containing alcohol dehydrogenase family.</text>
</comment>
<dbReference type="InterPro" id="IPR013154">
    <property type="entry name" value="ADH-like_N"/>
</dbReference>
<keyword evidence="3 6" id="KW-0479">Metal-binding</keyword>
<evidence type="ECO:0000313" key="9">
    <source>
        <dbReference type="Proteomes" id="UP000320160"/>
    </source>
</evidence>
<dbReference type="PANTHER" id="PTHR43350:SF17">
    <property type="entry name" value="NAD-DEPENDENT ALCOHOL DEHYDROGENASE"/>
    <property type="match status" value="1"/>
</dbReference>
<dbReference type="SUPFAM" id="SSF50129">
    <property type="entry name" value="GroES-like"/>
    <property type="match status" value="1"/>
</dbReference>
<dbReference type="OrthoDB" id="9770544at2"/>
<evidence type="ECO:0000256" key="6">
    <source>
        <dbReference type="RuleBase" id="RU361277"/>
    </source>
</evidence>
<dbReference type="Gene3D" id="3.90.180.10">
    <property type="entry name" value="Medium-chain alcohol dehydrogenases, catalytic domain"/>
    <property type="match status" value="1"/>
</dbReference>
<proteinExistence type="inferred from homology"/>
<dbReference type="InterPro" id="IPR013149">
    <property type="entry name" value="ADH-like_C"/>
</dbReference>
<dbReference type="Gene3D" id="3.40.50.720">
    <property type="entry name" value="NAD(P)-binding Rossmann-like Domain"/>
    <property type="match status" value="1"/>
</dbReference>
<dbReference type="InterPro" id="IPR011032">
    <property type="entry name" value="GroES-like_sf"/>
</dbReference>
<dbReference type="Proteomes" id="UP000320160">
    <property type="component" value="Unassembled WGS sequence"/>
</dbReference>
<dbReference type="SUPFAM" id="SSF51735">
    <property type="entry name" value="NAD(P)-binding Rossmann-fold domains"/>
    <property type="match status" value="1"/>
</dbReference>
<comment type="caution">
    <text evidence="8">The sequence shown here is derived from an EMBL/GenBank/DDBJ whole genome shotgun (WGS) entry which is preliminary data.</text>
</comment>
<accession>A0A553WCE0</accession>
<dbReference type="Pfam" id="PF00107">
    <property type="entry name" value="ADH_zinc_N"/>
    <property type="match status" value="1"/>
</dbReference>
<dbReference type="GO" id="GO:0008270">
    <property type="term" value="F:zinc ion binding"/>
    <property type="evidence" value="ECO:0007669"/>
    <property type="project" value="InterPro"/>
</dbReference>
<dbReference type="CDD" id="cd08278">
    <property type="entry name" value="benzyl_alcohol_DH"/>
    <property type="match status" value="1"/>
</dbReference>
<evidence type="ECO:0000256" key="1">
    <source>
        <dbReference type="ARBA" id="ARBA00001947"/>
    </source>
</evidence>
<protein>
    <submittedName>
        <fullName evidence="8">NAD(P)-dependent alcohol dehydrogenase</fullName>
    </submittedName>
</protein>
<comment type="cofactor">
    <cofactor evidence="1 6">
        <name>Zn(2+)</name>
        <dbReference type="ChEBI" id="CHEBI:29105"/>
    </cofactor>
</comment>
<dbReference type="EMBL" id="VKKU01000002">
    <property type="protein sequence ID" value="TSB02361.1"/>
    <property type="molecule type" value="Genomic_DNA"/>
</dbReference>